<keyword evidence="5 8" id="KW-0460">Magnesium</keyword>
<dbReference type="Pfam" id="PF12804">
    <property type="entry name" value="NTP_transf_3"/>
    <property type="match status" value="1"/>
</dbReference>
<dbReference type="GO" id="GO:0005525">
    <property type="term" value="F:GTP binding"/>
    <property type="evidence" value="ECO:0007669"/>
    <property type="project" value="UniProtKB-UniRule"/>
</dbReference>
<dbReference type="Gene3D" id="3.90.550.10">
    <property type="entry name" value="Spore Coat Polysaccharide Biosynthesis Protein SpsA, Chain A"/>
    <property type="match status" value="1"/>
</dbReference>
<dbReference type="InterPro" id="IPR013482">
    <property type="entry name" value="Molybde_CF_guanTrfase"/>
</dbReference>
<evidence type="ECO:0000256" key="5">
    <source>
        <dbReference type="ARBA" id="ARBA00022842"/>
    </source>
</evidence>
<keyword evidence="3 8" id="KW-0479">Metal-binding</keyword>
<protein>
    <recommendedName>
        <fullName evidence="8">Molybdenum cofactor guanylyltransferase</fullName>
        <shortName evidence="8">MoCo guanylyltransferase</shortName>
        <ecNumber evidence="8">2.7.7.77</ecNumber>
    </recommendedName>
    <alternativeName>
        <fullName evidence="8">GTP:molybdopterin guanylyltransferase</fullName>
    </alternativeName>
    <alternativeName>
        <fullName evidence="8">Mo-MPT guanylyltransferase</fullName>
    </alternativeName>
    <alternativeName>
        <fullName evidence="8">Molybdopterin guanylyltransferase</fullName>
    </alternativeName>
    <alternativeName>
        <fullName evidence="8">Molybdopterin-guanine dinucleotide synthase</fullName>
        <shortName evidence="8">MGD synthase</shortName>
    </alternativeName>
</protein>
<evidence type="ECO:0000313" key="11">
    <source>
        <dbReference type="Proteomes" id="UP000242886"/>
    </source>
</evidence>
<dbReference type="Proteomes" id="UP000242886">
    <property type="component" value="Chromosome SDENCHOL"/>
</dbReference>
<feature type="binding site" evidence="8">
    <location>
        <begin position="16"/>
        <end position="18"/>
    </location>
    <ligand>
        <name>GTP</name>
        <dbReference type="ChEBI" id="CHEBI:37565"/>
    </ligand>
</feature>
<evidence type="ECO:0000256" key="3">
    <source>
        <dbReference type="ARBA" id="ARBA00022723"/>
    </source>
</evidence>
<keyword evidence="1 8" id="KW-0963">Cytoplasm</keyword>
<feature type="binding site" evidence="8">
    <location>
        <position position="57"/>
    </location>
    <ligand>
        <name>GTP</name>
        <dbReference type="ChEBI" id="CHEBI:37565"/>
    </ligand>
</feature>
<feature type="binding site" evidence="8">
    <location>
        <position position="105"/>
    </location>
    <ligand>
        <name>GTP</name>
        <dbReference type="ChEBI" id="CHEBI:37565"/>
    </ligand>
</feature>
<keyword evidence="6 8" id="KW-0342">GTP-binding</keyword>
<comment type="function">
    <text evidence="8">Transfers a GMP moiety from GTP to Mo-molybdopterin (Mo-MPT) cofactor (Moco or molybdenum cofactor) to form Mo-molybdopterin guanine dinucleotide (Mo-MGD) cofactor.</text>
</comment>
<dbReference type="EC" id="2.7.7.77" evidence="8"/>
<comment type="catalytic activity">
    <reaction evidence="8">
        <text>Mo-molybdopterin + GTP + H(+) = Mo-molybdopterin guanine dinucleotide + diphosphate</text>
        <dbReference type="Rhea" id="RHEA:34243"/>
        <dbReference type="ChEBI" id="CHEBI:15378"/>
        <dbReference type="ChEBI" id="CHEBI:33019"/>
        <dbReference type="ChEBI" id="CHEBI:37565"/>
        <dbReference type="ChEBI" id="CHEBI:71302"/>
        <dbReference type="ChEBI" id="CHEBI:71310"/>
        <dbReference type="EC" id="2.7.7.77"/>
    </reaction>
</comment>
<keyword evidence="11" id="KW-1185">Reference proteome</keyword>
<dbReference type="AlphaFoldDB" id="A0A7Z7MV44"/>
<name>A0A7Z7MV44_9PROT</name>
<dbReference type="SUPFAM" id="SSF53448">
    <property type="entry name" value="Nucleotide-diphospho-sugar transferases"/>
    <property type="match status" value="1"/>
</dbReference>
<dbReference type="PANTHER" id="PTHR19136:SF81">
    <property type="entry name" value="MOLYBDENUM COFACTOR GUANYLYLTRANSFERASE"/>
    <property type="match status" value="1"/>
</dbReference>
<evidence type="ECO:0000256" key="4">
    <source>
        <dbReference type="ARBA" id="ARBA00022741"/>
    </source>
</evidence>
<feature type="binding site" evidence="8">
    <location>
        <position position="75"/>
    </location>
    <ligand>
        <name>GTP</name>
        <dbReference type="ChEBI" id="CHEBI:37565"/>
    </ligand>
</feature>
<comment type="cofactor">
    <cofactor evidence="8">
        <name>Mg(2+)</name>
        <dbReference type="ChEBI" id="CHEBI:18420"/>
    </cofactor>
</comment>
<dbReference type="NCBIfam" id="TIGR02665">
    <property type="entry name" value="molyb_mobA"/>
    <property type="match status" value="1"/>
</dbReference>
<keyword evidence="10" id="KW-0548">Nucleotidyltransferase</keyword>
<dbReference type="EMBL" id="LT837803">
    <property type="protein sequence ID" value="SMB25854.1"/>
    <property type="molecule type" value="Genomic_DNA"/>
</dbReference>
<evidence type="ECO:0000256" key="6">
    <source>
        <dbReference type="ARBA" id="ARBA00023134"/>
    </source>
</evidence>
<dbReference type="InterPro" id="IPR029044">
    <property type="entry name" value="Nucleotide-diphossugar_trans"/>
</dbReference>
<keyword evidence="4 8" id="KW-0547">Nucleotide-binding</keyword>
<evidence type="ECO:0000256" key="1">
    <source>
        <dbReference type="ARBA" id="ARBA00022490"/>
    </source>
</evidence>
<proteinExistence type="inferred from homology"/>
<evidence type="ECO:0000256" key="8">
    <source>
        <dbReference type="HAMAP-Rule" id="MF_00316"/>
    </source>
</evidence>
<feature type="binding site" evidence="8">
    <location>
        <position position="29"/>
    </location>
    <ligand>
        <name>GTP</name>
        <dbReference type="ChEBI" id="CHEBI:37565"/>
    </ligand>
</feature>
<sequence>MSARSASASAITGLIVAGGRARRMGGADKGLQTFAGRPLLAHVIERFAPQVDTLLLNVNHHAAAYAGFGLPVIGDVIPGYAGPLAGLHAGLQACPTPLLACVPCDAPLLPDDLVARLQAGLAAEEADLAVAGAGGRMQHAFMLCRRELLARLTDFLAGGECRIGAWLAGLKVAVVPFADEMPFANINTLEELQNLENS</sequence>
<comment type="similarity">
    <text evidence="8">Belongs to the MobA family.</text>
</comment>
<evidence type="ECO:0000256" key="7">
    <source>
        <dbReference type="ARBA" id="ARBA00023150"/>
    </source>
</evidence>
<comment type="subcellular location">
    <subcellularLocation>
        <location evidence="8">Cytoplasm</location>
    </subcellularLocation>
</comment>
<evidence type="ECO:0000259" key="9">
    <source>
        <dbReference type="Pfam" id="PF12804"/>
    </source>
</evidence>
<organism evidence="10 11">
    <name type="scientific">Sterolibacterium denitrificans</name>
    <dbReference type="NCBI Taxonomy" id="157592"/>
    <lineage>
        <taxon>Bacteria</taxon>
        <taxon>Pseudomonadati</taxon>
        <taxon>Pseudomonadota</taxon>
        <taxon>Betaproteobacteria</taxon>
        <taxon>Nitrosomonadales</taxon>
        <taxon>Sterolibacteriaceae</taxon>
        <taxon>Sterolibacterium</taxon>
    </lineage>
</organism>
<dbReference type="GO" id="GO:0046872">
    <property type="term" value="F:metal ion binding"/>
    <property type="evidence" value="ECO:0007669"/>
    <property type="project" value="UniProtKB-KW"/>
</dbReference>
<dbReference type="GO" id="GO:0005737">
    <property type="term" value="C:cytoplasm"/>
    <property type="evidence" value="ECO:0007669"/>
    <property type="project" value="UniProtKB-SubCell"/>
</dbReference>
<dbReference type="InterPro" id="IPR025877">
    <property type="entry name" value="MobA-like_NTP_Trfase"/>
</dbReference>
<dbReference type="HAMAP" id="MF_00316">
    <property type="entry name" value="MobA"/>
    <property type="match status" value="1"/>
</dbReference>
<feature type="binding site" evidence="8">
    <location>
        <position position="105"/>
    </location>
    <ligand>
        <name>Mg(2+)</name>
        <dbReference type="ChEBI" id="CHEBI:18420"/>
    </ligand>
</feature>
<dbReference type="CDD" id="cd02503">
    <property type="entry name" value="MobA"/>
    <property type="match status" value="1"/>
</dbReference>
<evidence type="ECO:0000313" key="10">
    <source>
        <dbReference type="EMBL" id="SMB25854.1"/>
    </source>
</evidence>
<dbReference type="PANTHER" id="PTHR19136">
    <property type="entry name" value="MOLYBDENUM COFACTOR GUANYLYLTRANSFERASE"/>
    <property type="match status" value="1"/>
</dbReference>
<gene>
    <name evidence="8 10" type="primary">mobA</name>
    <name evidence="10" type="ORF">SDENCHOL_11362</name>
</gene>
<dbReference type="GO" id="GO:0061603">
    <property type="term" value="F:molybdenum cofactor guanylyltransferase activity"/>
    <property type="evidence" value="ECO:0007669"/>
    <property type="project" value="UniProtKB-EC"/>
</dbReference>
<keyword evidence="2 8" id="KW-0808">Transferase</keyword>
<comment type="domain">
    <text evidence="8">The N-terminal domain determines nucleotide recognition and specific binding, while the C-terminal domain determines the specific binding to the target protein.</text>
</comment>
<keyword evidence="7 8" id="KW-0501">Molybdenum cofactor biosynthesis</keyword>
<comment type="subunit">
    <text evidence="8">Monomer.</text>
</comment>
<dbReference type="RefSeq" id="WP_154716548.1">
    <property type="nucleotide sequence ID" value="NZ_LT837803.1"/>
</dbReference>
<evidence type="ECO:0000256" key="2">
    <source>
        <dbReference type="ARBA" id="ARBA00022679"/>
    </source>
</evidence>
<dbReference type="GO" id="GO:1902758">
    <property type="term" value="P:bis(molybdopterin guanine dinucleotide)molybdenum biosynthetic process"/>
    <property type="evidence" value="ECO:0007669"/>
    <property type="project" value="TreeGrafter"/>
</dbReference>
<reference evidence="10" key="1">
    <citation type="submission" date="2017-03" db="EMBL/GenBank/DDBJ databases">
        <authorList>
            <consortium name="AG Boll"/>
        </authorList>
    </citation>
    <scope>NUCLEOTIDE SEQUENCE [LARGE SCALE GENOMIC DNA]</scope>
    <source>
        <strain evidence="10">Chol</strain>
    </source>
</reference>
<feature type="domain" description="MobA-like NTP transferase" evidence="9">
    <location>
        <begin position="13"/>
        <end position="158"/>
    </location>
</feature>
<accession>A0A7Z7MV44</accession>